<comment type="similarity">
    <text evidence="1">Belongs to the UPF0751 family.</text>
</comment>
<dbReference type="EMBL" id="CP017634">
    <property type="protein sequence ID" value="ATW27552.1"/>
    <property type="molecule type" value="Genomic_DNA"/>
</dbReference>
<accession>A0A3G1KYM4</accession>
<proteinExistence type="inferred from homology"/>
<gene>
    <name evidence="2" type="ORF">DCMF_24840</name>
</gene>
<keyword evidence="3" id="KW-1185">Reference proteome</keyword>
<dbReference type="RefSeq" id="WP_148136921.1">
    <property type="nucleotide sequence ID" value="NZ_CP017634.1"/>
</dbReference>
<dbReference type="KEGG" id="fwa:DCMF_24840"/>
<dbReference type="InterPro" id="IPR016772">
    <property type="entry name" value="UCP020408"/>
</dbReference>
<reference evidence="2 3" key="1">
    <citation type="submission" date="2016-10" db="EMBL/GenBank/DDBJ databases">
        <title>Complete Genome Sequence of Peptococcaceae strain DCMF.</title>
        <authorList>
            <person name="Edwards R.J."/>
            <person name="Holland S.I."/>
            <person name="Deshpande N.P."/>
            <person name="Wong Y.K."/>
            <person name="Ertan H."/>
            <person name="Manefield M."/>
            <person name="Russell T.L."/>
            <person name="Lee M.J."/>
        </authorList>
    </citation>
    <scope>NUCLEOTIDE SEQUENCE [LARGE SCALE GENOMIC DNA]</scope>
    <source>
        <strain evidence="2 3">DCMF</strain>
    </source>
</reference>
<sequence length="98" mass="11170">MSIVLIGGHDRMHNEYKEMCTRFGHDIKVYTQMPKRFEKLIGNPDGIVLFTSTVSHQMVKTAVKEAKRRNIPVIRSHSSSASSLRLSIEQLEKIAVVF</sequence>
<evidence type="ECO:0000313" key="2">
    <source>
        <dbReference type="EMBL" id="ATW27552.1"/>
    </source>
</evidence>
<dbReference type="OrthoDB" id="5396775at2"/>
<dbReference type="Proteomes" id="UP000323521">
    <property type="component" value="Chromosome"/>
</dbReference>
<name>A0A3G1KYM4_FORW1</name>
<organism evidence="2 3">
    <name type="scientific">Formimonas warabiya</name>
    <dbReference type="NCBI Taxonomy" id="1761012"/>
    <lineage>
        <taxon>Bacteria</taxon>
        <taxon>Bacillati</taxon>
        <taxon>Bacillota</taxon>
        <taxon>Clostridia</taxon>
        <taxon>Eubacteriales</taxon>
        <taxon>Peptococcaceae</taxon>
        <taxon>Candidatus Formimonas</taxon>
    </lineage>
</organism>
<evidence type="ECO:0000256" key="1">
    <source>
        <dbReference type="ARBA" id="ARBA00007189"/>
    </source>
</evidence>
<protein>
    <submittedName>
        <fullName evidence="2">ABC transporter substrate-binding protein</fullName>
    </submittedName>
</protein>
<dbReference type="Pfam" id="PF10087">
    <property type="entry name" value="DUF2325"/>
    <property type="match status" value="1"/>
</dbReference>
<evidence type="ECO:0000313" key="3">
    <source>
        <dbReference type="Proteomes" id="UP000323521"/>
    </source>
</evidence>
<dbReference type="AlphaFoldDB" id="A0A3G1KYM4"/>